<dbReference type="HOGENOM" id="CLU_1946349_0_0_3"/>
<dbReference type="EnsemblBacteria" id="BAG04675">
    <property type="protein sequence ID" value="BAG04675"/>
    <property type="gene ID" value="MAE_48530"/>
</dbReference>
<dbReference type="RefSeq" id="WP_012267340.1">
    <property type="nucleotide sequence ID" value="NC_010296.1"/>
</dbReference>
<feature type="transmembrane region" description="Helical" evidence="1">
    <location>
        <begin position="26"/>
        <end position="47"/>
    </location>
</feature>
<proteinExistence type="predicted"/>
<dbReference type="KEGG" id="mar:MAE_48530"/>
<name>B0JVT2_MICAN</name>
<protein>
    <submittedName>
        <fullName evidence="2">Uncharacterized protein</fullName>
    </submittedName>
</protein>
<keyword evidence="1" id="KW-0472">Membrane</keyword>
<reference evidence="2 3" key="1">
    <citation type="journal article" date="2007" name="DNA Res.">
        <title>Complete genomic structure of the bloom-forming toxic cyanobacterium Microcystis aeruginosa NIES-843.</title>
        <authorList>
            <person name="Kaneko T."/>
            <person name="Nakajima N."/>
            <person name="Okamoto S."/>
            <person name="Suzuki I."/>
            <person name="Tanabe Y."/>
            <person name="Tamaoki M."/>
            <person name="Nakamura Y."/>
            <person name="Kasai F."/>
            <person name="Watanabe A."/>
            <person name="Kawashima K."/>
            <person name="Kishida Y."/>
            <person name="Ono A."/>
            <person name="Shimizu Y."/>
            <person name="Takahashi C."/>
            <person name="Minami C."/>
            <person name="Fujishiro T."/>
            <person name="Kohara M."/>
            <person name="Katoh M."/>
            <person name="Nakazaki N."/>
            <person name="Nakayama S."/>
            <person name="Yamada M."/>
            <person name="Tabata S."/>
            <person name="Watanabe M.M."/>
        </authorList>
    </citation>
    <scope>NUCLEOTIDE SEQUENCE [LARGE SCALE GENOMIC DNA]</scope>
    <source>
        <strain evidence="3">NIES-843 / IAM M-247</strain>
    </source>
</reference>
<dbReference type="PATRIC" id="fig|449447.4.peg.4420"/>
<evidence type="ECO:0000313" key="2">
    <source>
        <dbReference type="EMBL" id="BAG04675.1"/>
    </source>
</evidence>
<dbReference type="BioCyc" id="MAER449447:MAE_RS21080-MONOMER"/>
<evidence type="ECO:0000313" key="3">
    <source>
        <dbReference type="Proteomes" id="UP000001510"/>
    </source>
</evidence>
<dbReference type="STRING" id="449447.MAE_48530"/>
<evidence type="ECO:0000256" key="1">
    <source>
        <dbReference type="SAM" id="Phobius"/>
    </source>
</evidence>
<keyword evidence="3" id="KW-1185">Reference proteome</keyword>
<dbReference type="PaxDb" id="449447-MAE_48530"/>
<sequence length="129" mass="14349">MSYQLISELLAKYFHQIKQVLTQKSLIVLLLVWTPILFLQTGIMQYLDAQKLPLANSPEISTNYRGINPGLLPVPVDPVSERIRENLYLDNLDIEESSDKDENSLDWLIPVAIGAGAIALCLATGCLIP</sequence>
<accession>B0JVT2</accession>
<keyword evidence="1" id="KW-0812">Transmembrane</keyword>
<dbReference type="AlphaFoldDB" id="B0JVT2"/>
<organism evidence="2 3">
    <name type="scientific">Microcystis aeruginosa (strain NIES-843 / IAM M-2473)</name>
    <dbReference type="NCBI Taxonomy" id="449447"/>
    <lineage>
        <taxon>Bacteria</taxon>
        <taxon>Bacillati</taxon>
        <taxon>Cyanobacteriota</taxon>
        <taxon>Cyanophyceae</taxon>
        <taxon>Oscillatoriophycideae</taxon>
        <taxon>Chroococcales</taxon>
        <taxon>Microcystaceae</taxon>
        <taxon>Microcystis</taxon>
    </lineage>
</organism>
<dbReference type="EMBL" id="AP009552">
    <property type="protein sequence ID" value="BAG04675.1"/>
    <property type="molecule type" value="Genomic_DNA"/>
</dbReference>
<keyword evidence="1" id="KW-1133">Transmembrane helix</keyword>
<gene>
    <name evidence="2" type="ordered locus">MAE_48530</name>
</gene>
<feature type="transmembrane region" description="Helical" evidence="1">
    <location>
        <begin position="107"/>
        <end position="128"/>
    </location>
</feature>
<dbReference type="Proteomes" id="UP000001510">
    <property type="component" value="Chromosome"/>
</dbReference>